<reference evidence="3 4" key="1">
    <citation type="submission" date="2023-07" db="EMBL/GenBank/DDBJ databases">
        <title>Genomic Encyclopedia of Type Strains, Phase IV (KMG-IV): sequencing the most valuable type-strain genomes for metagenomic binning, comparative biology and taxonomic classification.</title>
        <authorList>
            <person name="Goeker M."/>
        </authorList>
    </citation>
    <scope>NUCLEOTIDE SEQUENCE [LARGE SCALE GENOMIC DNA]</scope>
    <source>
        <strain evidence="3 4">DSM 16784</strain>
    </source>
</reference>
<feature type="domain" description="ABC transporter" evidence="2">
    <location>
        <begin position="4"/>
        <end position="223"/>
    </location>
</feature>
<protein>
    <submittedName>
        <fullName evidence="3">ABC-type multidrug transport system ATPase subunit</fullName>
    </submittedName>
</protein>
<dbReference type="PANTHER" id="PTHR42781">
    <property type="entry name" value="SPERMIDINE/PUTRESCINE IMPORT ATP-BINDING PROTEIN POTA"/>
    <property type="match status" value="1"/>
</dbReference>
<keyword evidence="1" id="KW-0813">Transport</keyword>
<proteinExistence type="predicted"/>
<evidence type="ECO:0000256" key="1">
    <source>
        <dbReference type="ARBA" id="ARBA00022448"/>
    </source>
</evidence>
<accession>A0ABU0DXG5</accession>
<dbReference type="InterPro" id="IPR050093">
    <property type="entry name" value="ABC_SmlMolc_Importer"/>
</dbReference>
<dbReference type="InterPro" id="IPR027417">
    <property type="entry name" value="P-loop_NTPase"/>
</dbReference>
<dbReference type="Pfam" id="PF00005">
    <property type="entry name" value="ABC_tran"/>
    <property type="match status" value="1"/>
</dbReference>
<evidence type="ECO:0000313" key="4">
    <source>
        <dbReference type="Proteomes" id="UP001230220"/>
    </source>
</evidence>
<dbReference type="EMBL" id="JAUSUR010000001">
    <property type="protein sequence ID" value="MDQ0359327.1"/>
    <property type="molecule type" value="Genomic_DNA"/>
</dbReference>
<dbReference type="RefSeq" id="WP_307404355.1">
    <property type="nucleotide sequence ID" value="NZ_JAUSUR010000001.1"/>
</dbReference>
<dbReference type="SUPFAM" id="SSF52540">
    <property type="entry name" value="P-loop containing nucleoside triphosphate hydrolases"/>
    <property type="match status" value="1"/>
</dbReference>
<name>A0ABU0DXG5_9FIRM</name>
<dbReference type="PANTHER" id="PTHR42781:SF4">
    <property type="entry name" value="SPERMIDINE_PUTRESCINE IMPORT ATP-BINDING PROTEIN POTA"/>
    <property type="match status" value="1"/>
</dbReference>
<evidence type="ECO:0000313" key="3">
    <source>
        <dbReference type="EMBL" id="MDQ0359327.1"/>
    </source>
</evidence>
<evidence type="ECO:0000259" key="2">
    <source>
        <dbReference type="PROSITE" id="PS50893"/>
    </source>
</evidence>
<sequence length="223" mass="25958">MKRLTLDNIVYYNERISYRKLKDINVTFDSGTLYLIISDKKLDALLLSILIGLEMPASGSIIYNEKTLKNKNDFNDFQCSIGTLIINDSLLNNETVMINYELILSDIGLAKTTINERVVKLFNQYGINTNILNKKVKSLSDEERCYVLFILAIVNEPDLIIVYDVFHDLKVREKIIEWLKELCSKNNTTVIFFTQERESVTLADEIWRFHDGRLTFVKKIEDK</sequence>
<dbReference type="Gene3D" id="3.40.50.300">
    <property type="entry name" value="P-loop containing nucleotide triphosphate hydrolases"/>
    <property type="match status" value="1"/>
</dbReference>
<comment type="caution">
    <text evidence="3">The sequence shown here is derived from an EMBL/GenBank/DDBJ whole genome shotgun (WGS) entry which is preliminary data.</text>
</comment>
<gene>
    <name evidence="3" type="ORF">J2S15_000058</name>
</gene>
<dbReference type="InterPro" id="IPR003439">
    <property type="entry name" value="ABC_transporter-like_ATP-bd"/>
</dbReference>
<organism evidence="3 4">
    <name type="scientific">Breznakia pachnodae</name>
    <dbReference type="NCBI Taxonomy" id="265178"/>
    <lineage>
        <taxon>Bacteria</taxon>
        <taxon>Bacillati</taxon>
        <taxon>Bacillota</taxon>
        <taxon>Erysipelotrichia</taxon>
        <taxon>Erysipelotrichales</taxon>
        <taxon>Erysipelotrichaceae</taxon>
        <taxon>Breznakia</taxon>
    </lineage>
</organism>
<dbReference type="Proteomes" id="UP001230220">
    <property type="component" value="Unassembled WGS sequence"/>
</dbReference>
<dbReference type="PROSITE" id="PS50893">
    <property type="entry name" value="ABC_TRANSPORTER_2"/>
    <property type="match status" value="1"/>
</dbReference>
<keyword evidence="4" id="KW-1185">Reference proteome</keyword>